<evidence type="ECO:0000256" key="3">
    <source>
        <dbReference type="RuleBase" id="RU365026"/>
    </source>
</evidence>
<dbReference type="OrthoDB" id="1922221at2759"/>
<evidence type="ECO:0000313" key="6">
    <source>
        <dbReference type="Proteomes" id="UP001085076"/>
    </source>
</evidence>
<dbReference type="Pfam" id="PF03081">
    <property type="entry name" value="Exo70_C"/>
    <property type="match status" value="1"/>
</dbReference>
<dbReference type="InterPro" id="IPR046364">
    <property type="entry name" value="Exo70_C"/>
</dbReference>
<reference evidence="5" key="1">
    <citation type="submission" date="2021-03" db="EMBL/GenBank/DDBJ databases">
        <authorList>
            <person name="Li Z."/>
            <person name="Yang C."/>
        </authorList>
    </citation>
    <scope>NUCLEOTIDE SEQUENCE</scope>
    <source>
        <strain evidence="5">Dzin_1.0</strain>
        <tissue evidence="5">Leaf</tissue>
    </source>
</reference>
<dbReference type="PANTHER" id="PTHR12542">
    <property type="entry name" value="EXOCYST COMPLEX PROTEIN EXO70"/>
    <property type="match status" value="1"/>
</dbReference>
<keyword evidence="2 3" id="KW-0813">Transport</keyword>
<name>A0A9D5CW56_9LILI</name>
<dbReference type="Proteomes" id="UP001085076">
    <property type="component" value="Miscellaneous, Linkage group lg03"/>
</dbReference>
<evidence type="ECO:0000259" key="4">
    <source>
        <dbReference type="Pfam" id="PF03081"/>
    </source>
</evidence>
<dbReference type="GO" id="GO:0005546">
    <property type="term" value="F:phosphatidylinositol-4,5-bisphosphate binding"/>
    <property type="evidence" value="ECO:0007669"/>
    <property type="project" value="InterPro"/>
</dbReference>
<protein>
    <recommendedName>
        <fullName evidence="3">Exocyst subunit Exo70 family protein</fullName>
    </recommendedName>
</protein>
<keyword evidence="6" id="KW-1185">Reference proteome</keyword>
<dbReference type="Pfam" id="PF20669">
    <property type="entry name" value="Exo70_N"/>
    <property type="match status" value="1"/>
</dbReference>
<keyword evidence="3" id="KW-0268">Exocytosis</keyword>
<comment type="function">
    <text evidence="3">Component of the exocyst complex.</text>
</comment>
<dbReference type="GO" id="GO:0006887">
    <property type="term" value="P:exocytosis"/>
    <property type="evidence" value="ECO:0007669"/>
    <property type="project" value="UniProtKB-KW"/>
</dbReference>
<comment type="caution">
    <text evidence="5">The sequence shown here is derived from an EMBL/GenBank/DDBJ whole genome shotgun (WGS) entry which is preliminary data.</text>
</comment>
<comment type="similarity">
    <text evidence="1 3">Belongs to the EXO70 family.</text>
</comment>
<evidence type="ECO:0000313" key="5">
    <source>
        <dbReference type="EMBL" id="KAJ0979420.1"/>
    </source>
</evidence>
<accession>A0A9D5CW56</accession>
<organism evidence="5 6">
    <name type="scientific">Dioscorea zingiberensis</name>
    <dbReference type="NCBI Taxonomy" id="325984"/>
    <lineage>
        <taxon>Eukaryota</taxon>
        <taxon>Viridiplantae</taxon>
        <taxon>Streptophyta</taxon>
        <taxon>Embryophyta</taxon>
        <taxon>Tracheophyta</taxon>
        <taxon>Spermatophyta</taxon>
        <taxon>Magnoliopsida</taxon>
        <taxon>Liliopsida</taxon>
        <taxon>Dioscoreales</taxon>
        <taxon>Dioscoreaceae</taxon>
        <taxon>Dioscorea</taxon>
    </lineage>
</organism>
<feature type="domain" description="Exocyst complex subunit Exo70 C-terminal" evidence="4">
    <location>
        <begin position="274"/>
        <end position="627"/>
    </location>
</feature>
<dbReference type="AlphaFoldDB" id="A0A9D5CW56"/>
<sequence>MPRKGVLGFFSNQSVHDSADHANDRNLDHHGHRHRHRHGIKSLFSNFHHRRPPQAQPSPASPSLSAKMMEENIKFAEVIVSKWDAETNPYAKINLLFGEDRDEARQFLRAVAELQNAMLFFVNDELGGSSVSRSHALVRAQKLMQTAMRRLEWEFYQILSANRDQLDPESISTQTSLSSISLASEGGDDPDEEIRAAGEFISEVERASVLVMADLRAIAGAMISAGYAKECVKIYKVHRKSIVDEGLYRLGFEKLNINQVQKLDWEVLDLKIRAWISAAKVAVTTLFSGERIVCDHVFSGSESIRESCFTDVVRDAAVQFLAFAESVAKSKRSPDKLFRILDMYNVISDLRPDIESIFSFESTSVVRLQAQASLQKLREAARSTLTDFEMTIQKDASKSPPPRAGIHPLTRYATIYISSLADHEATIAEIFADWPIQAQLPSQSTAFPTSSLSDEGIPSTITWLLARLLLLLLCKLDSTAEMYRDGAISYFFLANNLWFIVRKAKEGKVGHLLGKEWEARHSALARQYARNYERMAWGKTAMAATTENTAAAESMKAFNTAFEEAMRSQRGYEIEDEMFKEEVKATIAGMILPGYRVLHKWCRETLPDSGASVIRFAPDDVISQLSDLF</sequence>
<dbReference type="PANTHER" id="PTHR12542:SF17">
    <property type="entry name" value="EXOCYST SUBUNIT EXO70 FAMILY PROTEIN"/>
    <property type="match status" value="1"/>
</dbReference>
<evidence type="ECO:0000256" key="2">
    <source>
        <dbReference type="ARBA" id="ARBA00022448"/>
    </source>
</evidence>
<reference evidence="5" key="2">
    <citation type="journal article" date="2022" name="Hortic Res">
        <title>The genome of Dioscorea zingiberensis sheds light on the biosynthesis, origin and evolution of the medicinally important diosgenin saponins.</title>
        <authorList>
            <person name="Li Y."/>
            <person name="Tan C."/>
            <person name="Li Z."/>
            <person name="Guo J."/>
            <person name="Li S."/>
            <person name="Chen X."/>
            <person name="Wang C."/>
            <person name="Dai X."/>
            <person name="Yang H."/>
            <person name="Song W."/>
            <person name="Hou L."/>
            <person name="Xu J."/>
            <person name="Tong Z."/>
            <person name="Xu A."/>
            <person name="Yuan X."/>
            <person name="Wang W."/>
            <person name="Yang Q."/>
            <person name="Chen L."/>
            <person name="Sun Z."/>
            <person name="Wang K."/>
            <person name="Pan B."/>
            <person name="Chen J."/>
            <person name="Bao Y."/>
            <person name="Liu F."/>
            <person name="Qi X."/>
            <person name="Gang D.R."/>
            <person name="Wen J."/>
            <person name="Li J."/>
        </authorList>
    </citation>
    <scope>NUCLEOTIDE SEQUENCE</scope>
    <source>
        <strain evidence="5">Dzin_1.0</strain>
    </source>
</reference>
<dbReference type="GO" id="GO:0015031">
    <property type="term" value="P:protein transport"/>
    <property type="evidence" value="ECO:0007669"/>
    <property type="project" value="UniProtKB-KW"/>
</dbReference>
<gene>
    <name evidence="5" type="ORF">J5N97_014894</name>
</gene>
<keyword evidence="3" id="KW-0653">Protein transport</keyword>
<evidence type="ECO:0000256" key="1">
    <source>
        <dbReference type="ARBA" id="ARBA00006756"/>
    </source>
</evidence>
<dbReference type="InterPro" id="IPR016159">
    <property type="entry name" value="Cullin_repeat-like_dom_sf"/>
</dbReference>
<dbReference type="SUPFAM" id="SSF74788">
    <property type="entry name" value="Cullin repeat-like"/>
    <property type="match status" value="1"/>
</dbReference>
<dbReference type="EMBL" id="JAGGNH010000003">
    <property type="protein sequence ID" value="KAJ0979420.1"/>
    <property type="molecule type" value="Genomic_DNA"/>
</dbReference>
<proteinExistence type="inferred from homology"/>
<dbReference type="GO" id="GO:0000145">
    <property type="term" value="C:exocyst"/>
    <property type="evidence" value="ECO:0007669"/>
    <property type="project" value="InterPro"/>
</dbReference>
<dbReference type="Gene3D" id="1.20.1280.170">
    <property type="entry name" value="Exocyst complex component Exo70"/>
    <property type="match status" value="1"/>
</dbReference>
<dbReference type="InterPro" id="IPR004140">
    <property type="entry name" value="Exo70"/>
</dbReference>